<evidence type="ECO:0000256" key="1">
    <source>
        <dbReference type="SAM" id="Phobius"/>
    </source>
</evidence>
<dbReference type="AlphaFoldDB" id="A0A125W207"/>
<name>A0A125W207_ENTFL</name>
<dbReference type="EMBL" id="AEBR01000110">
    <property type="protein sequence ID" value="EFM81324.1"/>
    <property type="molecule type" value="Genomic_DNA"/>
</dbReference>
<proteinExistence type="predicted"/>
<feature type="transmembrane region" description="Helical" evidence="1">
    <location>
        <begin position="184"/>
        <end position="208"/>
    </location>
</feature>
<keyword evidence="1" id="KW-1133">Transmembrane helix</keyword>
<evidence type="ECO:0000313" key="3">
    <source>
        <dbReference type="Proteomes" id="UP000004846"/>
    </source>
</evidence>
<dbReference type="InterPro" id="IPR036259">
    <property type="entry name" value="MFS_trans_sf"/>
</dbReference>
<gene>
    <name evidence="2" type="ORF">HMPREF9498_03263</name>
</gene>
<comment type="caution">
    <text evidence="2">The sequence shown here is derived from an EMBL/GenBank/DDBJ whole genome shotgun (WGS) entry which is preliminary data.</text>
</comment>
<dbReference type="Proteomes" id="UP000004846">
    <property type="component" value="Unassembled WGS sequence"/>
</dbReference>
<accession>A0A125W207</accession>
<keyword evidence="1" id="KW-0812">Transmembrane</keyword>
<feature type="transmembrane region" description="Helical" evidence="1">
    <location>
        <begin position="89"/>
        <end position="112"/>
    </location>
</feature>
<dbReference type="RefSeq" id="WP_002402597.1">
    <property type="nucleotide sequence ID" value="NZ_GL454489.1"/>
</dbReference>
<feature type="transmembrane region" description="Helical" evidence="1">
    <location>
        <begin position="20"/>
        <end position="47"/>
    </location>
</feature>
<protein>
    <submittedName>
        <fullName evidence="2">Uncharacterized protein</fullName>
    </submittedName>
</protein>
<feature type="transmembrane region" description="Helical" evidence="1">
    <location>
        <begin position="158"/>
        <end position="178"/>
    </location>
</feature>
<feature type="transmembrane region" description="Helical" evidence="1">
    <location>
        <begin position="124"/>
        <end position="146"/>
    </location>
</feature>
<dbReference type="SUPFAM" id="SSF103473">
    <property type="entry name" value="MFS general substrate transporter"/>
    <property type="match status" value="1"/>
</dbReference>
<reference evidence="2 3" key="1">
    <citation type="submission" date="2010-07" db="EMBL/GenBank/DDBJ databases">
        <authorList>
            <person name="Sid Ahmed O."/>
        </authorList>
    </citation>
    <scope>NUCLEOTIDE SEQUENCE [LARGE SCALE GENOMIC DNA]</scope>
    <source>
        <strain evidence="2 3">TX4248</strain>
    </source>
</reference>
<sequence length="227" mass="26399">MKSIIKHFVPNKFKKQKELLFSNASFIKVMIGYGILLTFLLIIYGTIGNENDFTENKGFLYFQIIYSVIVIFINGISYIQFKKIKLQKYLVLVVYFSGVLGIFSGIALLSLITDRPLHNFVVGMIVIFIGWILELLVHSLLVWWSLKRNNLKLRDTATNYFSNVIGILGISLAIISYVTEKENLFFLAACLIVIVVLFFVTFDFQRVYEYWKTKKMKMFLHMAIQLK</sequence>
<organism evidence="2 3">
    <name type="scientific">Enterococcus faecalis TX4248</name>
    <dbReference type="NCBI Taxonomy" id="749495"/>
    <lineage>
        <taxon>Bacteria</taxon>
        <taxon>Bacillati</taxon>
        <taxon>Bacillota</taxon>
        <taxon>Bacilli</taxon>
        <taxon>Lactobacillales</taxon>
        <taxon>Enterococcaceae</taxon>
        <taxon>Enterococcus</taxon>
    </lineage>
</organism>
<feature type="transmembrane region" description="Helical" evidence="1">
    <location>
        <begin position="59"/>
        <end position="77"/>
    </location>
</feature>
<evidence type="ECO:0000313" key="2">
    <source>
        <dbReference type="EMBL" id="EFM81324.1"/>
    </source>
</evidence>
<dbReference type="HOGENOM" id="CLU_1145798_0_0_9"/>
<keyword evidence="1" id="KW-0472">Membrane</keyword>